<dbReference type="GO" id="GO:0015297">
    <property type="term" value="F:antiporter activity"/>
    <property type="evidence" value="ECO:0007669"/>
    <property type="project" value="InterPro"/>
</dbReference>
<evidence type="ECO:0000256" key="8">
    <source>
        <dbReference type="SAM" id="Phobius"/>
    </source>
</evidence>
<evidence type="ECO:0000256" key="7">
    <source>
        <dbReference type="ARBA" id="ARBA00023136"/>
    </source>
</evidence>
<keyword evidence="5 8" id="KW-0812">Transmembrane</keyword>
<feature type="transmembrane region" description="Helical" evidence="8">
    <location>
        <begin position="158"/>
        <end position="175"/>
    </location>
</feature>
<reference evidence="10" key="1">
    <citation type="submission" date="2019-04" db="EMBL/GenBank/DDBJ databases">
        <title>Friends and foes A comparative genomics studyof 23 Aspergillus species from section Flavi.</title>
        <authorList>
            <consortium name="DOE Joint Genome Institute"/>
            <person name="Kjaerbolling I."/>
            <person name="Vesth T."/>
            <person name="Frisvad J.C."/>
            <person name="Nybo J.L."/>
            <person name="Theobald S."/>
            <person name="Kildgaard S."/>
            <person name="Isbrandt T."/>
            <person name="Kuo A."/>
            <person name="Sato A."/>
            <person name="Lyhne E.K."/>
            <person name="Kogle M.E."/>
            <person name="Wiebenga A."/>
            <person name="Kun R.S."/>
            <person name="Lubbers R.J."/>
            <person name="Makela M.R."/>
            <person name="Barry K."/>
            <person name="Chovatia M."/>
            <person name="Clum A."/>
            <person name="Daum C."/>
            <person name="Haridas S."/>
            <person name="He G."/>
            <person name="LaButti K."/>
            <person name="Lipzen A."/>
            <person name="Mondo S."/>
            <person name="Riley R."/>
            <person name="Salamov A."/>
            <person name="Simmons B.A."/>
            <person name="Magnuson J.K."/>
            <person name="Henrissat B."/>
            <person name="Mortensen U.H."/>
            <person name="Larsen T.O."/>
            <person name="Devries R.P."/>
            <person name="Grigoriev I.V."/>
            <person name="Machida M."/>
            <person name="Baker S.E."/>
            <person name="Andersen M.R."/>
        </authorList>
    </citation>
    <scope>NUCLEOTIDE SEQUENCE [LARGE SCALE GENOMIC DNA]</scope>
    <source>
        <strain evidence="10">CBS 553.77</strain>
    </source>
</reference>
<evidence type="ECO:0000256" key="4">
    <source>
        <dbReference type="ARBA" id="ARBA00022475"/>
    </source>
</evidence>
<feature type="transmembrane region" description="Helical" evidence="8">
    <location>
        <begin position="116"/>
        <end position="138"/>
    </location>
</feature>
<dbReference type="OrthoDB" id="2119662at2759"/>
<dbReference type="PANTHER" id="PTHR43549:SF2">
    <property type="entry name" value="MULTIDRUG RESISTANCE PROTEIN NORM-RELATED"/>
    <property type="match status" value="1"/>
</dbReference>
<protein>
    <recommendedName>
        <fullName evidence="11">MATE efflux family protein</fullName>
    </recommendedName>
</protein>
<gene>
    <name evidence="9" type="ORF">BDV28DRAFT_157915</name>
</gene>
<keyword evidence="7 8" id="KW-0472">Membrane</keyword>
<keyword evidence="10" id="KW-1185">Reference proteome</keyword>
<dbReference type="AlphaFoldDB" id="A0A5N6Z682"/>
<feature type="transmembrane region" description="Helical" evidence="8">
    <location>
        <begin position="359"/>
        <end position="381"/>
    </location>
</feature>
<dbReference type="GO" id="GO:0042910">
    <property type="term" value="F:xenobiotic transmembrane transporter activity"/>
    <property type="evidence" value="ECO:0007669"/>
    <property type="project" value="InterPro"/>
</dbReference>
<dbReference type="GO" id="GO:0005886">
    <property type="term" value="C:plasma membrane"/>
    <property type="evidence" value="ECO:0007669"/>
    <property type="project" value="UniProtKB-SubCell"/>
</dbReference>
<evidence type="ECO:0000256" key="6">
    <source>
        <dbReference type="ARBA" id="ARBA00022989"/>
    </source>
</evidence>
<evidence type="ECO:0000256" key="2">
    <source>
        <dbReference type="ARBA" id="ARBA00010199"/>
    </source>
</evidence>
<accession>A0A5N6Z682</accession>
<proteinExistence type="inferred from homology"/>
<feature type="transmembrane region" description="Helical" evidence="8">
    <location>
        <begin position="401"/>
        <end position="424"/>
    </location>
</feature>
<feature type="transmembrane region" description="Helical" evidence="8">
    <location>
        <begin position="41"/>
        <end position="61"/>
    </location>
</feature>
<evidence type="ECO:0000256" key="5">
    <source>
        <dbReference type="ARBA" id="ARBA00022692"/>
    </source>
</evidence>
<evidence type="ECO:0008006" key="11">
    <source>
        <dbReference type="Google" id="ProtNLM"/>
    </source>
</evidence>
<keyword evidence="3" id="KW-0813">Transport</keyword>
<feature type="transmembrane region" description="Helical" evidence="8">
    <location>
        <begin position="187"/>
        <end position="211"/>
    </location>
</feature>
<sequence length="500" mass="55993">MLPDRDGTTISVEATEDAPQEPRIFSLKWTIGERWWYRSHYLGALIFNAGAFILPALYSTLVKIWIARIDSSLVVTTDSYTYLSTIVEIVNEGLPRAVWVTIADNQTRSLDSRIGLAHTLILVQMVLGLIMSVVFVGAAKGIASVFVPQDVRNASIKYVRIIGFSALSSAIEVAVSNATRALDKPDVPLVISSIKVGVNIILDLLIISKFHVGNWTPDINMQAAIRLSCEMVAAISGLLYFLITTSIRKQGGCWHWRGEMPGSQAFFILLRPGSFTFLESAARNILYLWLVHGVISMSADYATAWGIFTTIRWGLVMVPVNALEATSLTFIGHGWGELRNVIHEENWSWKRLYVLTRPALLSAAIAMAIEIPLYIFLSLWGCQPFAFFISQSKAVSEITAHMWQTIDWCYLLYAVSTQLATILLATRPQWYLVQSLISNICYVFPWALVCQIVDLNPDNAWTYHSLVFGGSLVFTFVEIVIVDLLWAWRFLQGKLSIDLI</sequence>
<comment type="similarity">
    <text evidence="2">Belongs to the multi antimicrobial extrusion (MATE) (TC 2.A.66.1) family.</text>
</comment>
<dbReference type="PANTHER" id="PTHR43549">
    <property type="entry name" value="MULTIDRUG RESISTANCE PROTEIN YPNP-RELATED"/>
    <property type="match status" value="1"/>
</dbReference>
<feature type="transmembrane region" description="Helical" evidence="8">
    <location>
        <begin position="223"/>
        <end position="243"/>
    </location>
</feature>
<keyword evidence="4" id="KW-1003">Cell membrane</keyword>
<evidence type="ECO:0000256" key="1">
    <source>
        <dbReference type="ARBA" id="ARBA00004651"/>
    </source>
</evidence>
<evidence type="ECO:0000313" key="10">
    <source>
        <dbReference type="Proteomes" id="UP000327118"/>
    </source>
</evidence>
<name>A0A5N6Z682_9EURO</name>
<organism evidence="9 10">
    <name type="scientific">Aspergillus coremiiformis</name>
    <dbReference type="NCBI Taxonomy" id="138285"/>
    <lineage>
        <taxon>Eukaryota</taxon>
        <taxon>Fungi</taxon>
        <taxon>Dikarya</taxon>
        <taxon>Ascomycota</taxon>
        <taxon>Pezizomycotina</taxon>
        <taxon>Eurotiomycetes</taxon>
        <taxon>Eurotiomycetidae</taxon>
        <taxon>Eurotiales</taxon>
        <taxon>Aspergillaceae</taxon>
        <taxon>Aspergillus</taxon>
        <taxon>Aspergillus subgen. Circumdati</taxon>
    </lineage>
</organism>
<dbReference type="InterPro" id="IPR052031">
    <property type="entry name" value="Membrane_Transporter-Flippase"/>
</dbReference>
<dbReference type="InterPro" id="IPR002528">
    <property type="entry name" value="MATE_fam"/>
</dbReference>
<feature type="transmembrane region" description="Helical" evidence="8">
    <location>
        <begin position="431"/>
        <end position="449"/>
    </location>
</feature>
<dbReference type="EMBL" id="ML739132">
    <property type="protein sequence ID" value="KAE8352396.1"/>
    <property type="molecule type" value="Genomic_DNA"/>
</dbReference>
<feature type="transmembrane region" description="Helical" evidence="8">
    <location>
        <begin position="461"/>
        <end position="486"/>
    </location>
</feature>
<comment type="subcellular location">
    <subcellularLocation>
        <location evidence="1">Cell membrane</location>
        <topology evidence="1">Multi-pass membrane protein</topology>
    </subcellularLocation>
</comment>
<dbReference type="Pfam" id="PF01554">
    <property type="entry name" value="MatE"/>
    <property type="match status" value="1"/>
</dbReference>
<dbReference type="Proteomes" id="UP000327118">
    <property type="component" value="Unassembled WGS sequence"/>
</dbReference>
<keyword evidence="6 8" id="KW-1133">Transmembrane helix</keyword>
<evidence type="ECO:0000313" key="9">
    <source>
        <dbReference type="EMBL" id="KAE8352396.1"/>
    </source>
</evidence>
<evidence type="ECO:0000256" key="3">
    <source>
        <dbReference type="ARBA" id="ARBA00022448"/>
    </source>
</evidence>